<dbReference type="FunFam" id="3.40.140.10:FF:000062">
    <property type="entry name" value="tRNA-specific adenosine deaminase-like protein 3"/>
    <property type="match status" value="1"/>
</dbReference>
<dbReference type="InterPro" id="IPR002125">
    <property type="entry name" value="CMP_dCMP_dom"/>
</dbReference>
<feature type="domain" description="CMP/dCMP-type deaminase" evidence="4">
    <location>
        <begin position="183"/>
        <end position="341"/>
    </location>
</feature>
<evidence type="ECO:0000313" key="5">
    <source>
        <dbReference type="Ensembl" id="ENSNNAP00000016728.1"/>
    </source>
</evidence>
<dbReference type="GO" id="GO:0005737">
    <property type="term" value="C:cytoplasm"/>
    <property type="evidence" value="ECO:0007669"/>
    <property type="project" value="TreeGrafter"/>
</dbReference>
<dbReference type="AlphaFoldDB" id="A0A8C6XMR2"/>
<dbReference type="SMR" id="A0A8C6XMR2"/>
<dbReference type="CDD" id="cd01285">
    <property type="entry name" value="nucleoside_deaminase"/>
    <property type="match status" value="1"/>
</dbReference>
<dbReference type="Ensembl" id="ENSNNAT00000017551.1">
    <property type="protein sequence ID" value="ENSNNAP00000016728.1"/>
    <property type="gene ID" value="ENSNNAG00000011253.1"/>
</dbReference>
<reference evidence="5" key="1">
    <citation type="submission" date="2025-08" db="UniProtKB">
        <authorList>
            <consortium name="Ensembl"/>
        </authorList>
    </citation>
    <scope>IDENTIFICATION</scope>
</reference>
<dbReference type="GO" id="GO:0005634">
    <property type="term" value="C:nucleus"/>
    <property type="evidence" value="ECO:0007669"/>
    <property type="project" value="TreeGrafter"/>
</dbReference>
<sequence length="362" mass="39583">MTVPLLCNSLNSSISHGSLLELPKISSEPNGASTWEVLPVLSEQESQDVRLMPVYAAPVVDKKETCRLMKEVSAIYPLSDYPHLKRIRACLSAGSPHPLEMILCLAGLNGEQSGSRSLSELFPSGEVDLCGLGKPFLVHVPACVPLTRPQYEEAALHWPVSFHENKRISQALKGCLFSPLEKNSMQGYMELAIQAAQQGARQGMEPVGAVVVDPATGRVLVVGHDCREGSNPLLHAVMVCIDLVAHSHGGGAYSFNDYPACTFLPVDSTSQPPPSLEDGLPYICTGYDMYLTREPCMMCAMALVHSRIQRVFYGAPSSHGALGTTHHIHSRKDLNHRYEVFRGILEDQCKRLVQLSDHKESS</sequence>
<organism evidence="5 6">
    <name type="scientific">Naja naja</name>
    <name type="common">Indian cobra</name>
    <dbReference type="NCBI Taxonomy" id="35670"/>
    <lineage>
        <taxon>Eukaryota</taxon>
        <taxon>Metazoa</taxon>
        <taxon>Chordata</taxon>
        <taxon>Craniata</taxon>
        <taxon>Vertebrata</taxon>
        <taxon>Euteleostomi</taxon>
        <taxon>Lepidosauria</taxon>
        <taxon>Squamata</taxon>
        <taxon>Bifurcata</taxon>
        <taxon>Unidentata</taxon>
        <taxon>Episquamata</taxon>
        <taxon>Toxicofera</taxon>
        <taxon>Serpentes</taxon>
        <taxon>Colubroidea</taxon>
        <taxon>Elapidae</taxon>
        <taxon>Elapinae</taxon>
        <taxon>Naja</taxon>
    </lineage>
</organism>
<dbReference type="OMA" id="HMELAIR"/>
<proteinExistence type="inferred from homology"/>
<dbReference type="Pfam" id="PF00383">
    <property type="entry name" value="dCMP_cyt_deam_1"/>
    <property type="match status" value="1"/>
</dbReference>
<evidence type="ECO:0000256" key="2">
    <source>
        <dbReference type="ARBA" id="ARBA00022694"/>
    </source>
</evidence>
<evidence type="ECO:0000259" key="4">
    <source>
        <dbReference type="PROSITE" id="PS51747"/>
    </source>
</evidence>
<dbReference type="PROSITE" id="PS51747">
    <property type="entry name" value="CYT_DCMP_DEAMINASES_2"/>
    <property type="match status" value="1"/>
</dbReference>
<dbReference type="OrthoDB" id="3180714at2759"/>
<dbReference type="PANTHER" id="PTHR11079">
    <property type="entry name" value="CYTOSINE DEAMINASE FAMILY MEMBER"/>
    <property type="match status" value="1"/>
</dbReference>
<comment type="similarity">
    <text evidence="3">Belongs to the cytidine and deoxycytidylate deaminase family. ADAT3 subfamily.</text>
</comment>
<evidence type="ECO:0000313" key="6">
    <source>
        <dbReference type="Proteomes" id="UP000694559"/>
    </source>
</evidence>
<accession>A0A8C6XMR2</accession>
<keyword evidence="6" id="KW-1185">Reference proteome</keyword>
<dbReference type="Gene3D" id="3.40.140.10">
    <property type="entry name" value="Cytidine Deaminase, domain 2"/>
    <property type="match status" value="1"/>
</dbReference>
<dbReference type="InterPro" id="IPR016193">
    <property type="entry name" value="Cytidine_deaminase-like"/>
</dbReference>
<evidence type="ECO:0000256" key="3">
    <source>
        <dbReference type="ARBA" id="ARBA00038160"/>
    </source>
</evidence>
<dbReference type="SUPFAM" id="SSF53927">
    <property type="entry name" value="Cytidine deaminase-like"/>
    <property type="match status" value="1"/>
</dbReference>
<evidence type="ECO:0000256" key="1">
    <source>
        <dbReference type="ARBA" id="ARBA00001947"/>
    </source>
</evidence>
<keyword evidence="2" id="KW-0819">tRNA processing</keyword>
<dbReference type="PANTHER" id="PTHR11079:SF156">
    <property type="entry name" value="INACTIVE TRNA-SPECIFIC ADENOSINE DEAMINASE-LIKE PROTEIN 3-RELATED"/>
    <property type="match status" value="1"/>
</dbReference>
<protein>
    <submittedName>
        <fullName evidence="5">Adenosine deaminase tRNA specific 3</fullName>
    </submittedName>
</protein>
<dbReference type="GeneTree" id="ENSGT00390000010706"/>
<comment type="cofactor">
    <cofactor evidence="1">
        <name>Zn(2+)</name>
        <dbReference type="ChEBI" id="CHEBI:29105"/>
    </cofactor>
</comment>
<dbReference type="Proteomes" id="UP000694559">
    <property type="component" value="Unplaced"/>
</dbReference>
<gene>
    <name evidence="5" type="primary">ADAT3</name>
</gene>
<name>A0A8C6XMR2_NAJNA</name>
<dbReference type="GO" id="GO:0052717">
    <property type="term" value="F:tRNA-specific adenosine-34 deaminase activity"/>
    <property type="evidence" value="ECO:0007669"/>
    <property type="project" value="TreeGrafter"/>
</dbReference>
<reference evidence="5" key="2">
    <citation type="submission" date="2025-09" db="UniProtKB">
        <authorList>
            <consortium name="Ensembl"/>
        </authorList>
    </citation>
    <scope>IDENTIFICATION</scope>
</reference>
<dbReference type="GO" id="GO:0008033">
    <property type="term" value="P:tRNA processing"/>
    <property type="evidence" value="ECO:0007669"/>
    <property type="project" value="UniProtKB-KW"/>
</dbReference>